<sequence>MHTPLYREVVKEAFEITRHKKYLWLFGLLAAFLGNGGALELFIKVFSQIVNSSVTFTESVRMVLTGWRALPWASDTISLAVVLVAILIAIGILFLIAVVLGHGALILSCAQIHKSKEAKQPKMWLVAWRSFWPLAGVVVLFKLLIVSAVGIAVWPLHLILAGRATAWLTVLFPFIFLGVICFILICSFLSFFAASFILLEKDELPNAIAKSWQLFMDHWLVSVEMAGVTFLASTVAGLAAVFGIVLLAVPFSVVAALSFVYVVPIIGIVSIFISSILALMFVFYVGSLLATFQTAAWVILFLRMREGRAGSKLLRLFKVIKSPHF</sequence>
<keyword evidence="1" id="KW-0812">Transmembrane</keyword>
<keyword evidence="1" id="KW-0472">Membrane</keyword>
<evidence type="ECO:0000256" key="1">
    <source>
        <dbReference type="SAM" id="Phobius"/>
    </source>
</evidence>
<gene>
    <name evidence="2" type="ORF">UX10_C0002G0013</name>
</gene>
<feature type="transmembrane region" description="Helical" evidence="1">
    <location>
        <begin position="77"/>
        <end position="110"/>
    </location>
</feature>
<evidence type="ECO:0000313" key="2">
    <source>
        <dbReference type="EMBL" id="KKU08104.1"/>
    </source>
</evidence>
<feature type="transmembrane region" description="Helical" evidence="1">
    <location>
        <begin position="281"/>
        <end position="302"/>
    </location>
</feature>
<evidence type="ECO:0000313" key="3">
    <source>
        <dbReference type="Proteomes" id="UP000033999"/>
    </source>
</evidence>
<keyword evidence="1" id="KW-1133">Transmembrane helix</keyword>
<dbReference type="AlphaFoldDB" id="A0A0G1MIW0"/>
<feature type="transmembrane region" description="Helical" evidence="1">
    <location>
        <begin position="131"/>
        <end position="154"/>
    </location>
</feature>
<feature type="transmembrane region" description="Helical" evidence="1">
    <location>
        <begin position="253"/>
        <end position="274"/>
    </location>
</feature>
<reference evidence="2 3" key="1">
    <citation type="journal article" date="2015" name="Nature">
        <title>rRNA introns, odd ribosomes, and small enigmatic genomes across a large radiation of phyla.</title>
        <authorList>
            <person name="Brown C.T."/>
            <person name="Hug L.A."/>
            <person name="Thomas B.C."/>
            <person name="Sharon I."/>
            <person name="Castelle C.J."/>
            <person name="Singh A."/>
            <person name="Wilkins M.J."/>
            <person name="Williams K.H."/>
            <person name="Banfield J.F."/>
        </authorList>
    </citation>
    <scope>NUCLEOTIDE SEQUENCE [LARGE SCALE GENOMIC DNA]</scope>
</reference>
<feature type="transmembrane region" description="Helical" evidence="1">
    <location>
        <begin position="21"/>
        <end position="43"/>
    </location>
</feature>
<protein>
    <recommendedName>
        <fullName evidence="4">Glycerophosphoryl diester phosphodiesterase membrane domain-containing protein</fullName>
    </recommendedName>
</protein>
<proteinExistence type="predicted"/>
<evidence type="ECO:0008006" key="4">
    <source>
        <dbReference type="Google" id="ProtNLM"/>
    </source>
</evidence>
<feature type="transmembrane region" description="Helical" evidence="1">
    <location>
        <begin position="166"/>
        <end position="199"/>
    </location>
</feature>
<comment type="caution">
    <text evidence="2">The sequence shown here is derived from an EMBL/GenBank/DDBJ whole genome shotgun (WGS) entry which is preliminary data.</text>
</comment>
<accession>A0A0G1MIW0</accession>
<name>A0A0G1MIW0_9BACT</name>
<dbReference type="EMBL" id="LCKX01000002">
    <property type="protein sequence ID" value="KKU08104.1"/>
    <property type="molecule type" value="Genomic_DNA"/>
</dbReference>
<feature type="transmembrane region" description="Helical" evidence="1">
    <location>
        <begin position="219"/>
        <end position="247"/>
    </location>
</feature>
<dbReference type="Proteomes" id="UP000033999">
    <property type="component" value="Unassembled WGS sequence"/>
</dbReference>
<organism evidence="2 3">
    <name type="scientific">Candidatus Magasanikbacteria bacterium GW2011_GWA2_45_39</name>
    <dbReference type="NCBI Taxonomy" id="1619041"/>
    <lineage>
        <taxon>Bacteria</taxon>
        <taxon>Candidatus Magasanikiibacteriota</taxon>
    </lineage>
</organism>